<keyword evidence="1" id="KW-0812">Transmembrane</keyword>
<proteinExistence type="predicted"/>
<reference evidence="2" key="2">
    <citation type="submission" date="2020-09" db="EMBL/GenBank/DDBJ databases">
        <authorList>
            <person name="Sun Q."/>
            <person name="Kim S."/>
        </authorList>
    </citation>
    <scope>NUCLEOTIDE SEQUENCE</scope>
    <source>
        <strain evidence="2">KCTC 12988</strain>
    </source>
</reference>
<sequence length="107" mass="11789">MKEPRSEQQETALRKYNASLFLSMIAGVVASGSVLFGQSLELSLMAIIFGVVVGSVTYIFFLCLMILLGFFLRGKFGQAISNPLCWAMLLLSPVVTWFLTTQVAGRF</sequence>
<dbReference type="AlphaFoldDB" id="A0A918TND0"/>
<protein>
    <submittedName>
        <fullName evidence="2">Uncharacterized protein</fullName>
    </submittedName>
</protein>
<evidence type="ECO:0000313" key="3">
    <source>
        <dbReference type="Proteomes" id="UP000644507"/>
    </source>
</evidence>
<gene>
    <name evidence="2" type="ORF">GCM10007100_23250</name>
</gene>
<feature type="transmembrane region" description="Helical" evidence="1">
    <location>
        <begin position="20"/>
        <end position="40"/>
    </location>
</feature>
<dbReference type="EMBL" id="BMXI01000009">
    <property type="protein sequence ID" value="GHC55792.1"/>
    <property type="molecule type" value="Genomic_DNA"/>
</dbReference>
<reference evidence="2" key="1">
    <citation type="journal article" date="2014" name="Int. J. Syst. Evol. Microbiol.">
        <title>Complete genome sequence of Corynebacterium casei LMG S-19264T (=DSM 44701T), isolated from a smear-ripened cheese.</title>
        <authorList>
            <consortium name="US DOE Joint Genome Institute (JGI-PGF)"/>
            <person name="Walter F."/>
            <person name="Albersmeier A."/>
            <person name="Kalinowski J."/>
            <person name="Ruckert C."/>
        </authorList>
    </citation>
    <scope>NUCLEOTIDE SEQUENCE</scope>
    <source>
        <strain evidence="2">KCTC 12988</strain>
    </source>
</reference>
<accession>A0A918TND0</accession>
<organism evidence="2 3">
    <name type="scientific">Roseibacillus persicicus</name>
    <dbReference type="NCBI Taxonomy" id="454148"/>
    <lineage>
        <taxon>Bacteria</taxon>
        <taxon>Pseudomonadati</taxon>
        <taxon>Verrucomicrobiota</taxon>
        <taxon>Verrucomicrobiia</taxon>
        <taxon>Verrucomicrobiales</taxon>
        <taxon>Verrucomicrobiaceae</taxon>
        <taxon>Roseibacillus</taxon>
    </lineage>
</organism>
<feature type="transmembrane region" description="Helical" evidence="1">
    <location>
        <begin position="84"/>
        <end position="104"/>
    </location>
</feature>
<dbReference type="RefSeq" id="WP_189570133.1">
    <property type="nucleotide sequence ID" value="NZ_BMXI01000009.1"/>
</dbReference>
<comment type="caution">
    <text evidence="2">The sequence shown here is derived from an EMBL/GenBank/DDBJ whole genome shotgun (WGS) entry which is preliminary data.</text>
</comment>
<name>A0A918TND0_9BACT</name>
<evidence type="ECO:0000256" key="1">
    <source>
        <dbReference type="SAM" id="Phobius"/>
    </source>
</evidence>
<keyword evidence="1" id="KW-0472">Membrane</keyword>
<feature type="transmembrane region" description="Helical" evidence="1">
    <location>
        <begin position="46"/>
        <end position="72"/>
    </location>
</feature>
<evidence type="ECO:0000313" key="2">
    <source>
        <dbReference type="EMBL" id="GHC55792.1"/>
    </source>
</evidence>
<keyword evidence="1" id="KW-1133">Transmembrane helix</keyword>
<dbReference type="Proteomes" id="UP000644507">
    <property type="component" value="Unassembled WGS sequence"/>
</dbReference>
<keyword evidence="3" id="KW-1185">Reference proteome</keyword>